<protein>
    <submittedName>
        <fullName evidence="2">Uncharacterized protein</fullName>
    </submittedName>
</protein>
<dbReference type="EMBL" id="JARYMX010000006">
    <property type="protein sequence ID" value="KAJ9544612.1"/>
    <property type="molecule type" value="Genomic_DNA"/>
</dbReference>
<keyword evidence="3" id="KW-1185">Reference proteome</keyword>
<evidence type="ECO:0000313" key="2">
    <source>
        <dbReference type="EMBL" id="KAJ9544612.1"/>
    </source>
</evidence>
<accession>A0AA38W0I3</accession>
<evidence type="ECO:0000256" key="1">
    <source>
        <dbReference type="SAM" id="MobiDB-lite"/>
    </source>
</evidence>
<name>A0AA38W0I3_9ASTR</name>
<dbReference type="AlphaFoldDB" id="A0AA38W0I3"/>
<gene>
    <name evidence="2" type="ORF">OSB04_024319</name>
</gene>
<sequence>MSSVKEGKKECLVKFGGNWTGFAMSKAKGSGIKVLIPSDDLTELKKKRFNADRLARSFMIRVLPNDTSIDTHNNIGKEIWDEIEKHMMGTSVGTQVKVTRCIKRYECLKAKESELLEATYERFCNLLYELKKEILEEKKTDDKVSVDSLAIMSEKKGKYVSKSSRRKKSESSNDSDEDCVSNAEMDELKHAMAMITKTL</sequence>
<feature type="region of interest" description="Disordered" evidence="1">
    <location>
        <begin position="156"/>
        <end position="182"/>
    </location>
</feature>
<dbReference type="Proteomes" id="UP001172457">
    <property type="component" value="Chromosome 6"/>
</dbReference>
<comment type="caution">
    <text evidence="2">The sequence shown here is derived from an EMBL/GenBank/DDBJ whole genome shotgun (WGS) entry which is preliminary data.</text>
</comment>
<reference evidence="2" key="1">
    <citation type="submission" date="2023-03" db="EMBL/GenBank/DDBJ databases">
        <title>Chromosome-scale reference genome and RAD-based genetic map of yellow starthistle (Centaurea solstitialis) reveal putative structural variation and QTLs associated with invader traits.</title>
        <authorList>
            <person name="Reatini B."/>
            <person name="Cang F.A."/>
            <person name="Jiang Q."/>
            <person name="Mckibben M.T.W."/>
            <person name="Barker M.S."/>
            <person name="Rieseberg L.H."/>
            <person name="Dlugosch K.M."/>
        </authorList>
    </citation>
    <scope>NUCLEOTIDE SEQUENCE</scope>
    <source>
        <strain evidence="2">CAN-66</strain>
        <tissue evidence="2">Leaf</tissue>
    </source>
</reference>
<proteinExistence type="predicted"/>
<evidence type="ECO:0000313" key="3">
    <source>
        <dbReference type="Proteomes" id="UP001172457"/>
    </source>
</evidence>
<organism evidence="2 3">
    <name type="scientific">Centaurea solstitialis</name>
    <name type="common">yellow star-thistle</name>
    <dbReference type="NCBI Taxonomy" id="347529"/>
    <lineage>
        <taxon>Eukaryota</taxon>
        <taxon>Viridiplantae</taxon>
        <taxon>Streptophyta</taxon>
        <taxon>Embryophyta</taxon>
        <taxon>Tracheophyta</taxon>
        <taxon>Spermatophyta</taxon>
        <taxon>Magnoliopsida</taxon>
        <taxon>eudicotyledons</taxon>
        <taxon>Gunneridae</taxon>
        <taxon>Pentapetalae</taxon>
        <taxon>asterids</taxon>
        <taxon>campanulids</taxon>
        <taxon>Asterales</taxon>
        <taxon>Asteraceae</taxon>
        <taxon>Carduoideae</taxon>
        <taxon>Cardueae</taxon>
        <taxon>Centaureinae</taxon>
        <taxon>Centaurea</taxon>
    </lineage>
</organism>